<accession>A0A9P5ZJE1</accession>
<dbReference type="EMBL" id="MU154719">
    <property type="protein sequence ID" value="KAF9488315.1"/>
    <property type="molecule type" value="Genomic_DNA"/>
</dbReference>
<feature type="compositionally biased region" description="Acidic residues" evidence="1">
    <location>
        <begin position="453"/>
        <end position="471"/>
    </location>
</feature>
<feature type="compositionally biased region" description="Basic residues" evidence="1">
    <location>
        <begin position="33"/>
        <end position="43"/>
    </location>
</feature>
<feature type="compositionally biased region" description="Acidic residues" evidence="1">
    <location>
        <begin position="578"/>
        <end position="588"/>
    </location>
</feature>
<proteinExistence type="predicted"/>
<feature type="region of interest" description="Disordered" evidence="1">
    <location>
        <begin position="1"/>
        <end position="90"/>
    </location>
</feature>
<keyword evidence="3" id="KW-1185">Reference proteome</keyword>
<comment type="caution">
    <text evidence="2">The sequence shown here is derived from an EMBL/GenBank/DDBJ whole genome shotgun (WGS) entry which is preliminary data.</text>
</comment>
<dbReference type="Proteomes" id="UP000807025">
    <property type="component" value="Unassembled WGS sequence"/>
</dbReference>
<feature type="compositionally biased region" description="Basic and acidic residues" evidence="1">
    <location>
        <begin position="308"/>
        <end position="326"/>
    </location>
</feature>
<feature type="compositionally biased region" description="Basic and acidic residues" evidence="1">
    <location>
        <begin position="346"/>
        <end position="362"/>
    </location>
</feature>
<sequence>MVSHSQPRPKPLRSRSSRTTRSTPKKVMPNLRRSSRVSSLRKKPSSERRGDVNIDADHDVSMSSGDEEQEDGSGMSVDGSGPGPLIPPSQFAAYPAPLLLAPPNPHTFDRDLIRNATVNHRNTFVSANEADSGITAINTLLAPRDTQSADHTFVGIRTTYLLGAVSTTPTTRGIIPGDDLLHSPHEINLQIPQAEMIRPSSYAVVAGSAPELSWDGESNKENDEPVANDHGSKEWRDDSNREDTADKIMGFTGKNKEDQDNPTMSISAGIAGGRWNEENGGTSSAEDDPMPDVVIADKEQFDGESQEEDHAFLVDDASDKGWHDDSDREDSADEIMQGNDPTCKGQEAREECAREEQTKYQDDPMTNTSTGLMGDGRNEEDGQGSLVEDGTMPDTVVADQEQFDGRSEEEDHDTSTNDPSNKGWHGDSDREDSADEIMQANDPMRTPHREERDEREEEEEEEEEEERDGQDDPMSNISIGVAGDSHDRGNDPNGEVSSAEHDRMPDAIVHYQEQFHGVSEEDNKPSIDDAIDKGWHDDSDGEEGGDEIVRFTGKDDEDEDDPMTKISVDVAGGWWNEDNGEDSSAEDDPMPHAVVADQKRFDGDSEEEDHISLVDEPNGMGWHASKHKEDGEGSVRKRVSASNDYSMRTIDMNCKTQSHGMPNSNTGIDMLMDYREDIGQDSYTDDEWDTDSEEHTCLQGDSRSPRPPPSLHLNVLPMFSWLHRLRLISRL</sequence>
<organism evidence="2 3">
    <name type="scientific">Pleurotus eryngii</name>
    <name type="common">Boletus of the steppes</name>
    <dbReference type="NCBI Taxonomy" id="5323"/>
    <lineage>
        <taxon>Eukaryota</taxon>
        <taxon>Fungi</taxon>
        <taxon>Dikarya</taxon>
        <taxon>Basidiomycota</taxon>
        <taxon>Agaricomycotina</taxon>
        <taxon>Agaricomycetes</taxon>
        <taxon>Agaricomycetidae</taxon>
        <taxon>Agaricales</taxon>
        <taxon>Pleurotineae</taxon>
        <taxon>Pleurotaceae</taxon>
        <taxon>Pleurotus</taxon>
    </lineage>
</organism>
<feature type="compositionally biased region" description="Basic and acidic residues" evidence="1">
    <location>
        <begin position="518"/>
        <end position="538"/>
    </location>
</feature>
<feature type="region of interest" description="Disordered" evidence="1">
    <location>
        <begin position="679"/>
        <end position="709"/>
    </location>
</feature>
<name>A0A9P5ZJE1_PLEER</name>
<feature type="region of interest" description="Disordered" evidence="1">
    <location>
        <begin position="213"/>
        <end position="639"/>
    </location>
</feature>
<reference evidence="2" key="1">
    <citation type="submission" date="2020-11" db="EMBL/GenBank/DDBJ databases">
        <authorList>
            <consortium name="DOE Joint Genome Institute"/>
            <person name="Ahrendt S."/>
            <person name="Riley R."/>
            <person name="Andreopoulos W."/>
            <person name="Labutti K."/>
            <person name="Pangilinan J."/>
            <person name="Ruiz-Duenas F.J."/>
            <person name="Barrasa J.M."/>
            <person name="Sanchez-Garcia M."/>
            <person name="Camarero S."/>
            <person name="Miyauchi S."/>
            <person name="Serrano A."/>
            <person name="Linde D."/>
            <person name="Babiker R."/>
            <person name="Drula E."/>
            <person name="Ayuso-Fernandez I."/>
            <person name="Pacheco R."/>
            <person name="Padilla G."/>
            <person name="Ferreira P."/>
            <person name="Barriuso J."/>
            <person name="Kellner H."/>
            <person name="Castanera R."/>
            <person name="Alfaro M."/>
            <person name="Ramirez L."/>
            <person name="Pisabarro A.G."/>
            <person name="Kuo A."/>
            <person name="Tritt A."/>
            <person name="Lipzen A."/>
            <person name="He G."/>
            <person name="Yan M."/>
            <person name="Ng V."/>
            <person name="Cullen D."/>
            <person name="Martin F."/>
            <person name="Rosso M.-N."/>
            <person name="Henrissat B."/>
            <person name="Hibbett D."/>
            <person name="Martinez A.T."/>
            <person name="Grigoriev I.V."/>
        </authorList>
    </citation>
    <scope>NUCLEOTIDE SEQUENCE</scope>
    <source>
        <strain evidence="2">ATCC 90797</strain>
    </source>
</reference>
<gene>
    <name evidence="2" type="ORF">BDN71DRAFT_1513157</name>
</gene>
<evidence type="ECO:0000313" key="3">
    <source>
        <dbReference type="Proteomes" id="UP000807025"/>
    </source>
</evidence>
<feature type="compositionally biased region" description="Basic and acidic residues" evidence="1">
    <location>
        <begin position="230"/>
        <end position="246"/>
    </location>
</feature>
<feature type="compositionally biased region" description="Acidic residues" evidence="1">
    <location>
        <begin position="683"/>
        <end position="692"/>
    </location>
</feature>
<protein>
    <submittedName>
        <fullName evidence="2">Uncharacterized protein</fullName>
    </submittedName>
</protein>
<feature type="compositionally biased region" description="Basic and acidic residues" evidence="1">
    <location>
        <begin position="44"/>
        <end position="60"/>
    </location>
</feature>
<evidence type="ECO:0000256" key="1">
    <source>
        <dbReference type="SAM" id="MobiDB-lite"/>
    </source>
</evidence>
<dbReference type="AlphaFoldDB" id="A0A9P5ZJE1"/>
<evidence type="ECO:0000313" key="2">
    <source>
        <dbReference type="EMBL" id="KAF9488315.1"/>
    </source>
</evidence>